<gene>
    <name evidence="1" type="ORF">ACFPFU_23305</name>
</gene>
<dbReference type="Proteomes" id="UP001595818">
    <property type="component" value="Unassembled WGS sequence"/>
</dbReference>
<comment type="caution">
    <text evidence="1">The sequence shown here is derived from an EMBL/GenBank/DDBJ whole genome shotgun (WGS) entry which is preliminary data.</text>
</comment>
<evidence type="ECO:0000313" key="2">
    <source>
        <dbReference type="Proteomes" id="UP001595818"/>
    </source>
</evidence>
<dbReference type="InterPro" id="IPR026950">
    <property type="entry name" value="Caps_assemb_Wzi"/>
</dbReference>
<protein>
    <submittedName>
        <fullName evidence="1">Capsule assembly Wzi family protein</fullName>
    </submittedName>
</protein>
<dbReference type="InterPro" id="IPR038636">
    <property type="entry name" value="Wzi_sf"/>
</dbReference>
<keyword evidence="2" id="KW-1185">Reference proteome</keyword>
<organism evidence="1 2">
    <name type="scientific">Negadavirga shengliensis</name>
    <dbReference type="NCBI Taxonomy" id="1389218"/>
    <lineage>
        <taxon>Bacteria</taxon>
        <taxon>Pseudomonadati</taxon>
        <taxon>Bacteroidota</taxon>
        <taxon>Cytophagia</taxon>
        <taxon>Cytophagales</taxon>
        <taxon>Cyclobacteriaceae</taxon>
        <taxon>Negadavirga</taxon>
    </lineage>
</organism>
<dbReference type="RefSeq" id="WP_377068704.1">
    <property type="nucleotide sequence ID" value="NZ_JBHSJJ010000020.1"/>
</dbReference>
<dbReference type="Pfam" id="PF14052">
    <property type="entry name" value="Caps_assemb_Wzi"/>
    <property type="match status" value="1"/>
</dbReference>
<name>A0ABV9T7C3_9BACT</name>
<dbReference type="Gene3D" id="2.40.160.130">
    <property type="entry name" value="Capsule assembly protein Wzi"/>
    <property type="match status" value="1"/>
</dbReference>
<reference evidence="2" key="1">
    <citation type="journal article" date="2019" name="Int. J. Syst. Evol. Microbiol.">
        <title>The Global Catalogue of Microorganisms (GCM) 10K type strain sequencing project: providing services to taxonomists for standard genome sequencing and annotation.</title>
        <authorList>
            <consortium name="The Broad Institute Genomics Platform"/>
            <consortium name="The Broad Institute Genome Sequencing Center for Infectious Disease"/>
            <person name="Wu L."/>
            <person name="Ma J."/>
        </authorList>
    </citation>
    <scope>NUCLEOTIDE SEQUENCE [LARGE SCALE GENOMIC DNA]</scope>
    <source>
        <strain evidence="2">CGMCC 4.7466</strain>
    </source>
</reference>
<proteinExistence type="predicted"/>
<evidence type="ECO:0000313" key="1">
    <source>
        <dbReference type="EMBL" id="MFC4874650.1"/>
    </source>
</evidence>
<accession>A0ABV9T7C3</accession>
<dbReference type="EMBL" id="JBHSJJ010000020">
    <property type="protein sequence ID" value="MFC4874650.1"/>
    <property type="molecule type" value="Genomic_DNA"/>
</dbReference>
<sequence>MTTSTGIKSLLRWFGGLICFFATFSPAISQNIPVSFPMINEYLRREQVIGEKGTDLSFNYRPITLNKALDSLAFIKEDGILERFGKPLTKKNSLLQFNLLPLQATQVYNAAYPYGWGDGPVLPARGFQHLLEVGLHASVGILSVQLYPQFFHAQNLPFQEYDESLPTDYFWAISLFVTQIDRPIRHGTRSITQVLPGNSHVKLNFGSFAAGISTENIWWGPGQNHALVLSDNAAGFPHVTLNTTRPAKTFIGNWEGQYFMGRLDGSGYPFFSDGAYQHLFSPYRDDWRYITGISISYAPKWLVGLSLGFTRSFMMYSETLRDGGFYTWFPLLEGLRKEKIGLMESHLSETDQHLSVFARWVIPEAKAEIYGELMRTDHPLNWRDLFLNPEHARGYILGFSKYFPLSEKDLLSVKMEMTQTENSIGSLVRWGEKGGSYHSGLGLYENFQVRHGLTHRGQVLGSGLGHSGNLTLMEISKINGLNKLGLTLERWARDTHFHNFPKANGLDVLRWVDLGLGAVFDRQFHHLLLSANAKFIQGHNYNYAVQESNSLGDFGKRKANFHSRVKIAYLF</sequence>